<feature type="transmembrane region" description="Helical" evidence="1">
    <location>
        <begin position="26"/>
        <end position="47"/>
    </location>
</feature>
<reference evidence="2 3" key="1">
    <citation type="submission" date="2018-07" db="EMBL/GenBank/DDBJ databases">
        <title>Exploring interactions and the metabolic potential of the ultra-small soil bacteria Hylemonella gracilis.</title>
        <authorList>
            <person name="Tyc O."/>
            <person name="Kulkarni P."/>
            <person name="Gawehns F."/>
            <person name="Hundscheid M."/>
            <person name="Zweers H."/>
            <person name="Garbeva P."/>
        </authorList>
    </citation>
    <scope>NUCLEOTIDE SEQUENCE [LARGE SCALE GENOMIC DNA]</scope>
    <source>
        <strain evidence="2 3">NS1</strain>
    </source>
</reference>
<dbReference type="EMBL" id="CP031395">
    <property type="protein sequence ID" value="QBK05503.1"/>
    <property type="molecule type" value="Genomic_DNA"/>
</dbReference>
<accession>A0A4P6UK98</accession>
<evidence type="ECO:0000313" key="2">
    <source>
        <dbReference type="EMBL" id="QBK05503.1"/>
    </source>
</evidence>
<keyword evidence="1" id="KW-0812">Transmembrane</keyword>
<gene>
    <name evidence="2" type="ORF">DW355_12820</name>
</gene>
<dbReference type="AlphaFoldDB" id="A0A4P6UK98"/>
<keyword evidence="1" id="KW-1133">Transmembrane helix</keyword>
<dbReference type="RefSeq" id="WP_131280623.1">
    <property type="nucleotide sequence ID" value="NZ_CP031395.1"/>
</dbReference>
<organism evidence="2 3">
    <name type="scientific">Hylemonella gracilis</name>
    <dbReference type="NCBI Taxonomy" id="80880"/>
    <lineage>
        <taxon>Bacteria</taxon>
        <taxon>Pseudomonadati</taxon>
        <taxon>Pseudomonadota</taxon>
        <taxon>Betaproteobacteria</taxon>
        <taxon>Burkholderiales</taxon>
        <taxon>Comamonadaceae</taxon>
        <taxon>Hylemonella</taxon>
    </lineage>
</organism>
<feature type="transmembrane region" description="Helical" evidence="1">
    <location>
        <begin position="133"/>
        <end position="153"/>
    </location>
</feature>
<evidence type="ECO:0000313" key="3">
    <source>
        <dbReference type="Proteomes" id="UP000292939"/>
    </source>
</evidence>
<name>A0A4P6UK98_9BURK</name>
<dbReference type="Pfam" id="PF06532">
    <property type="entry name" value="NrsF"/>
    <property type="match status" value="1"/>
</dbReference>
<dbReference type="OrthoDB" id="6059252at2"/>
<proteinExistence type="predicted"/>
<feature type="transmembrane region" description="Helical" evidence="1">
    <location>
        <begin position="59"/>
        <end position="81"/>
    </location>
</feature>
<dbReference type="KEGG" id="hgr:DW355_12820"/>
<sequence length="214" mass="22634">MKTKDMITMLAAGVAPVDRHVAAKRFAVALLVGGLGAVLLMLLRFGLRPDLEAMLSAPLFWIKMAFPLVLSLGALVAAARLARPGVPVGAPGWAALVAPVLLIWGAALIVLYLAPAPERLDLLLGLSWKECPFNIALLSVPGFFAVMWAMRGLAPTQPRLAGAIGGLLAGSVATVAYCLHCPEMGVPFWAVWYLLGMLLPALVGALLGPRLLRW</sequence>
<feature type="transmembrane region" description="Helical" evidence="1">
    <location>
        <begin position="160"/>
        <end position="177"/>
    </location>
</feature>
<evidence type="ECO:0000256" key="1">
    <source>
        <dbReference type="SAM" id="Phobius"/>
    </source>
</evidence>
<dbReference type="InterPro" id="IPR009495">
    <property type="entry name" value="NrsF"/>
</dbReference>
<feature type="transmembrane region" description="Helical" evidence="1">
    <location>
        <begin position="93"/>
        <end position="113"/>
    </location>
</feature>
<protein>
    <submittedName>
        <fullName evidence="2">DUF1109 domain-containing protein</fullName>
    </submittedName>
</protein>
<dbReference type="Proteomes" id="UP000292939">
    <property type="component" value="Chromosome"/>
</dbReference>
<feature type="transmembrane region" description="Helical" evidence="1">
    <location>
        <begin position="189"/>
        <end position="208"/>
    </location>
</feature>
<keyword evidence="1" id="KW-0472">Membrane</keyword>